<evidence type="ECO:0000313" key="14">
    <source>
        <dbReference type="Proteomes" id="UP000011082"/>
    </source>
</evidence>
<organism evidence="13 14">
    <name type="scientific">Vittaforma corneae (strain ATCC 50505)</name>
    <name type="common">Microsporidian parasite</name>
    <name type="synonym">Nosema corneum</name>
    <dbReference type="NCBI Taxonomy" id="993615"/>
    <lineage>
        <taxon>Eukaryota</taxon>
        <taxon>Fungi</taxon>
        <taxon>Fungi incertae sedis</taxon>
        <taxon>Microsporidia</taxon>
        <taxon>Nosematidae</taxon>
        <taxon>Vittaforma</taxon>
    </lineage>
</organism>
<comment type="similarity">
    <text evidence="3">Belongs to the SMC family. SMC6 subfamily.</text>
</comment>
<comment type="subcellular location">
    <subcellularLocation>
        <location evidence="2">Chromosome</location>
    </subcellularLocation>
    <subcellularLocation>
        <location evidence="1">Nucleus</location>
    </subcellularLocation>
</comment>
<dbReference type="PANTHER" id="PTHR19306">
    <property type="entry name" value="STRUCTURAL MAINTENANCE OF CHROMOSOMES 5,6 SMC5, SMC6"/>
    <property type="match status" value="1"/>
</dbReference>
<dbReference type="Gene3D" id="3.40.50.300">
    <property type="entry name" value="P-loop containing nucleotide triphosphate hydrolases"/>
    <property type="match status" value="1"/>
</dbReference>
<protein>
    <recommendedName>
        <fullName evidence="15">RecF/RecN/SMC N-terminal domain-containing protein</fullName>
    </recommendedName>
</protein>
<dbReference type="OrthoDB" id="10072614at2759"/>
<feature type="coiled-coil region" evidence="12">
    <location>
        <begin position="192"/>
        <end position="297"/>
    </location>
</feature>
<keyword evidence="7" id="KW-0067">ATP-binding</keyword>
<evidence type="ECO:0000313" key="13">
    <source>
        <dbReference type="EMBL" id="ELA42670.1"/>
    </source>
</evidence>
<dbReference type="GO" id="GO:0005634">
    <property type="term" value="C:nucleus"/>
    <property type="evidence" value="ECO:0007669"/>
    <property type="project" value="UniProtKB-SubCell"/>
</dbReference>
<evidence type="ECO:0000256" key="5">
    <source>
        <dbReference type="ARBA" id="ARBA00022741"/>
    </source>
</evidence>
<evidence type="ECO:0000256" key="7">
    <source>
        <dbReference type="ARBA" id="ARBA00022840"/>
    </source>
</evidence>
<keyword evidence="14" id="KW-1185">Reference proteome</keyword>
<keyword evidence="5" id="KW-0547">Nucleotide-binding</keyword>
<proteinExistence type="inferred from homology"/>
<evidence type="ECO:0000256" key="3">
    <source>
        <dbReference type="ARBA" id="ARBA00006793"/>
    </source>
</evidence>
<dbReference type="InParanoid" id="L2GQA6"/>
<evidence type="ECO:0000256" key="12">
    <source>
        <dbReference type="SAM" id="Coils"/>
    </source>
</evidence>
<dbReference type="FunCoup" id="L2GQA6">
    <property type="interactions" value="170"/>
</dbReference>
<dbReference type="STRING" id="993615.L2GQA6"/>
<keyword evidence="6" id="KW-0227">DNA damage</keyword>
<dbReference type="GO" id="GO:0003697">
    <property type="term" value="F:single-stranded DNA binding"/>
    <property type="evidence" value="ECO:0007669"/>
    <property type="project" value="TreeGrafter"/>
</dbReference>
<dbReference type="GO" id="GO:0000724">
    <property type="term" value="P:double-strand break repair via homologous recombination"/>
    <property type="evidence" value="ECO:0007669"/>
    <property type="project" value="TreeGrafter"/>
</dbReference>
<gene>
    <name evidence="13" type="ORF">VICG_00422</name>
</gene>
<dbReference type="GO" id="GO:0003684">
    <property type="term" value="F:damaged DNA binding"/>
    <property type="evidence" value="ECO:0007669"/>
    <property type="project" value="TreeGrafter"/>
</dbReference>
<evidence type="ECO:0000256" key="1">
    <source>
        <dbReference type="ARBA" id="ARBA00004123"/>
    </source>
</evidence>
<dbReference type="GO" id="GO:0005524">
    <property type="term" value="F:ATP binding"/>
    <property type="evidence" value="ECO:0007669"/>
    <property type="project" value="UniProtKB-KW"/>
</dbReference>
<dbReference type="EMBL" id="JH370131">
    <property type="protein sequence ID" value="ELA42670.1"/>
    <property type="molecule type" value="Genomic_DNA"/>
</dbReference>
<keyword evidence="4" id="KW-0158">Chromosome</keyword>
<dbReference type="GO" id="GO:0030915">
    <property type="term" value="C:Smc5-Smc6 complex"/>
    <property type="evidence" value="ECO:0007669"/>
    <property type="project" value="TreeGrafter"/>
</dbReference>
<evidence type="ECO:0000256" key="6">
    <source>
        <dbReference type="ARBA" id="ARBA00022763"/>
    </source>
</evidence>
<evidence type="ECO:0008006" key="15">
    <source>
        <dbReference type="Google" id="ProtNLM"/>
    </source>
</evidence>
<evidence type="ECO:0000256" key="9">
    <source>
        <dbReference type="ARBA" id="ARBA00023172"/>
    </source>
</evidence>
<reference evidence="14" key="1">
    <citation type="submission" date="2011-05" db="EMBL/GenBank/DDBJ databases">
        <title>The genome sequence of Vittaforma corneae strain ATCC 50505.</title>
        <authorList>
            <consortium name="The Broad Institute Genome Sequencing Platform"/>
            <person name="Cuomo C."/>
            <person name="Didier E."/>
            <person name="Bowers L."/>
            <person name="Young S.K."/>
            <person name="Zeng Q."/>
            <person name="Gargeya S."/>
            <person name="Fitzgerald M."/>
            <person name="Haas B."/>
            <person name="Abouelleil A."/>
            <person name="Alvarado L."/>
            <person name="Arachchi H.M."/>
            <person name="Berlin A."/>
            <person name="Chapman S.B."/>
            <person name="Gearin G."/>
            <person name="Goldberg J."/>
            <person name="Griggs A."/>
            <person name="Gujja S."/>
            <person name="Hansen M."/>
            <person name="Heiman D."/>
            <person name="Howarth C."/>
            <person name="Larimer J."/>
            <person name="Lui A."/>
            <person name="MacDonald P.J.P."/>
            <person name="McCowen C."/>
            <person name="Montmayeur A."/>
            <person name="Murphy C."/>
            <person name="Neiman D."/>
            <person name="Pearson M."/>
            <person name="Priest M."/>
            <person name="Roberts A."/>
            <person name="Saif S."/>
            <person name="Shea T."/>
            <person name="Sisk P."/>
            <person name="Stolte C."/>
            <person name="Sykes S."/>
            <person name="Wortman J."/>
            <person name="Nusbaum C."/>
            <person name="Birren B."/>
        </authorList>
    </citation>
    <scope>NUCLEOTIDE SEQUENCE [LARGE SCALE GENOMIC DNA]</scope>
    <source>
        <strain evidence="14">ATCC 50505</strain>
    </source>
</reference>
<dbReference type="PANTHER" id="PTHR19306:SF6">
    <property type="entry name" value="STRUCTURAL MAINTENANCE OF CHROMOSOMES PROTEIN 6"/>
    <property type="match status" value="1"/>
</dbReference>
<dbReference type="HOGENOM" id="CLU_041962_0_0_1"/>
<dbReference type="InterPro" id="IPR027417">
    <property type="entry name" value="P-loop_NTPase"/>
</dbReference>
<dbReference type="SUPFAM" id="SSF52540">
    <property type="entry name" value="P-loop containing nucleoside triphosphate hydrolases"/>
    <property type="match status" value="1"/>
</dbReference>
<evidence type="ECO:0000256" key="4">
    <source>
        <dbReference type="ARBA" id="ARBA00022454"/>
    </source>
</evidence>
<keyword evidence="9" id="KW-0233">DNA recombination</keyword>
<evidence type="ECO:0000256" key="8">
    <source>
        <dbReference type="ARBA" id="ARBA00023054"/>
    </source>
</evidence>
<sequence>MHLECFKKIEEELKKTSFKDAVIGPVCRYLKLKEYKWFKTASIILKKSLTNYIVFNSEDKIKLHTLFKKLNVDYSVSQMFSKKPYQNLKTNSNYKTLLDVLQIDNQLVSNQLITLNNIEQIILIEDRENAHNIIRADPRYVDCAYTLSGDKIKLYNGSLSDFRAKDDGVYWFENKESKIKKLECDLSKIVLTEEAKKRYARLMNDLGKLESRTDSLEKRIRNLSIELESLRGLKENDTERFEKKYHILLKSIVSLENRKKQIDAKISSIESSKQQTLDRNKERCNELQRKREHASSKICKLDYEIMVCENTKSVTIANKKAIQDEISKNVAELGEEPGNIKSMAEITKERRSIREFKLKANEMGPKEEIEGEIAKMSREIAYLSKLREKFESIIREIAKACNKRRARRDEIKEKDTEEAMRMFKEYTMRSGYVGEMAIDHENKRLDLKMKVHNSCITGSKSTLSGGERSFAGLCFLLSMWKCFKCPVKVLDEFDVFMDSLNRKMAIHCLLEFFKETQTQVILITPLDTSDLNDSECDIKILKKVIEG</sequence>
<dbReference type="Proteomes" id="UP000011082">
    <property type="component" value="Unassembled WGS sequence"/>
</dbReference>
<evidence type="ECO:0000256" key="2">
    <source>
        <dbReference type="ARBA" id="ARBA00004286"/>
    </source>
</evidence>
<dbReference type="GeneID" id="19881140"/>
<evidence type="ECO:0000256" key="10">
    <source>
        <dbReference type="ARBA" id="ARBA00023204"/>
    </source>
</evidence>
<dbReference type="RefSeq" id="XP_007603875.1">
    <property type="nucleotide sequence ID" value="XM_007603813.1"/>
</dbReference>
<dbReference type="GO" id="GO:0035861">
    <property type="term" value="C:site of double-strand break"/>
    <property type="evidence" value="ECO:0007669"/>
    <property type="project" value="TreeGrafter"/>
</dbReference>
<dbReference type="VEuPathDB" id="MicrosporidiaDB:VICG_00422"/>
<dbReference type="OMA" id="CARINTE"/>
<keyword evidence="10" id="KW-0234">DNA repair</keyword>
<dbReference type="AlphaFoldDB" id="L2GQA6"/>
<accession>L2GQA6</accession>
<keyword evidence="8 12" id="KW-0175">Coiled coil</keyword>
<keyword evidence="11" id="KW-0539">Nucleus</keyword>
<evidence type="ECO:0000256" key="11">
    <source>
        <dbReference type="ARBA" id="ARBA00023242"/>
    </source>
</evidence>
<name>L2GQA6_VITCO</name>